<keyword evidence="2" id="KW-1185">Reference proteome</keyword>
<organism evidence="1 2">
    <name type="scientific">Pleurodeles waltl</name>
    <name type="common">Iberian ribbed newt</name>
    <dbReference type="NCBI Taxonomy" id="8319"/>
    <lineage>
        <taxon>Eukaryota</taxon>
        <taxon>Metazoa</taxon>
        <taxon>Chordata</taxon>
        <taxon>Craniata</taxon>
        <taxon>Vertebrata</taxon>
        <taxon>Euteleostomi</taxon>
        <taxon>Amphibia</taxon>
        <taxon>Batrachia</taxon>
        <taxon>Caudata</taxon>
        <taxon>Salamandroidea</taxon>
        <taxon>Salamandridae</taxon>
        <taxon>Pleurodelinae</taxon>
        <taxon>Pleurodeles</taxon>
    </lineage>
</organism>
<accession>A0AAV7T9C5</accession>
<gene>
    <name evidence="1" type="ORF">NDU88_004975</name>
</gene>
<dbReference type="AlphaFoldDB" id="A0AAV7T9C5"/>
<evidence type="ECO:0000313" key="2">
    <source>
        <dbReference type="Proteomes" id="UP001066276"/>
    </source>
</evidence>
<name>A0AAV7T9C5_PLEWA</name>
<evidence type="ECO:0000313" key="1">
    <source>
        <dbReference type="EMBL" id="KAJ1173134.1"/>
    </source>
</evidence>
<reference evidence="1" key="1">
    <citation type="journal article" date="2022" name="bioRxiv">
        <title>Sequencing and chromosome-scale assembly of the giantPleurodeles waltlgenome.</title>
        <authorList>
            <person name="Brown T."/>
            <person name="Elewa A."/>
            <person name="Iarovenko S."/>
            <person name="Subramanian E."/>
            <person name="Araus A.J."/>
            <person name="Petzold A."/>
            <person name="Susuki M."/>
            <person name="Suzuki K.-i.T."/>
            <person name="Hayashi T."/>
            <person name="Toyoda A."/>
            <person name="Oliveira C."/>
            <person name="Osipova E."/>
            <person name="Leigh N.D."/>
            <person name="Simon A."/>
            <person name="Yun M.H."/>
        </authorList>
    </citation>
    <scope>NUCLEOTIDE SEQUENCE</scope>
    <source>
        <strain evidence="1">20211129_DDA</strain>
        <tissue evidence="1">Liver</tissue>
    </source>
</reference>
<proteinExistence type="predicted"/>
<dbReference type="Proteomes" id="UP001066276">
    <property type="component" value="Chromosome 4_1"/>
</dbReference>
<dbReference type="EMBL" id="JANPWB010000007">
    <property type="protein sequence ID" value="KAJ1173134.1"/>
    <property type="molecule type" value="Genomic_DNA"/>
</dbReference>
<feature type="non-terminal residue" evidence="1">
    <location>
        <position position="60"/>
    </location>
</feature>
<comment type="caution">
    <text evidence="1">The sequence shown here is derived from an EMBL/GenBank/DDBJ whole genome shotgun (WGS) entry which is preliminary data.</text>
</comment>
<feature type="non-terminal residue" evidence="1">
    <location>
        <position position="1"/>
    </location>
</feature>
<sequence>NSLSRSPRRVRLAYRAIWKCWKGRSDSPRGPQRGTLLHMVSSNSVSVTWRARTKLGIVSK</sequence>
<protein>
    <submittedName>
        <fullName evidence="1">Uncharacterized protein</fullName>
    </submittedName>
</protein>